<dbReference type="Pfam" id="PF12728">
    <property type="entry name" value="HTH_17"/>
    <property type="match status" value="1"/>
</dbReference>
<feature type="domain" description="Helix-turn-helix" evidence="1">
    <location>
        <begin position="47"/>
        <end position="98"/>
    </location>
</feature>
<proteinExistence type="predicted"/>
<accession>A0ABY7JR23</accession>
<dbReference type="EMBL" id="CP114052">
    <property type="protein sequence ID" value="WAW14415.1"/>
    <property type="molecule type" value="Genomic_DNA"/>
</dbReference>
<dbReference type="InterPro" id="IPR038148">
    <property type="entry name" value="Tn1545/Tn916_Xis"/>
</dbReference>
<reference evidence="2" key="1">
    <citation type="submission" date="2022-12" db="EMBL/GenBank/DDBJ databases">
        <title>Peptostreptococcus.</title>
        <authorList>
            <person name="Lee S.H."/>
        </authorList>
    </citation>
    <scope>NUCLEOTIDE SEQUENCE</scope>
    <source>
        <strain evidence="2">CBA3647</strain>
    </source>
</reference>
<dbReference type="InterPro" id="IPR041657">
    <property type="entry name" value="HTH_17"/>
</dbReference>
<gene>
    <name evidence="2" type="ORF">O0R46_07370</name>
</gene>
<dbReference type="RefSeq" id="WP_269311090.1">
    <property type="nucleotide sequence ID" value="NZ_CP114052.1"/>
</dbReference>
<organism evidence="2 3">
    <name type="scientific">Peptostreptococcus equinus</name>
    <dbReference type="NCBI Taxonomy" id="3003601"/>
    <lineage>
        <taxon>Bacteria</taxon>
        <taxon>Bacillati</taxon>
        <taxon>Bacillota</taxon>
        <taxon>Clostridia</taxon>
        <taxon>Peptostreptococcales</taxon>
        <taxon>Peptostreptococcaceae</taxon>
        <taxon>Peptostreptococcus</taxon>
    </lineage>
</organism>
<keyword evidence="3" id="KW-1185">Reference proteome</keyword>
<name>A0ABY7JR23_9FIRM</name>
<sequence length="108" mass="12576">MTSVLNLEEMKATKKILEEVIEKQEQEEFEQKGYRIVEQPTRQDLQLMTAKEVAKEYGIGENRIRELIRAGRDVSLGFPVIRMGRRALIPKGLFEEWLINACKEGLRL</sequence>
<protein>
    <submittedName>
        <fullName evidence="2">Helix-turn-helix domain-containing protein</fullName>
    </submittedName>
</protein>
<dbReference type="Proteomes" id="UP001164187">
    <property type="component" value="Chromosome"/>
</dbReference>
<evidence type="ECO:0000313" key="3">
    <source>
        <dbReference type="Proteomes" id="UP001164187"/>
    </source>
</evidence>
<evidence type="ECO:0000259" key="1">
    <source>
        <dbReference type="Pfam" id="PF12728"/>
    </source>
</evidence>
<evidence type="ECO:0000313" key="2">
    <source>
        <dbReference type="EMBL" id="WAW14415.1"/>
    </source>
</evidence>
<dbReference type="Gene3D" id="3.90.105.50">
    <property type="match status" value="1"/>
</dbReference>